<dbReference type="PANTHER" id="PTHR30561:SF0">
    <property type="entry name" value="GUANIDINIUM EXPORTER"/>
    <property type="match status" value="1"/>
</dbReference>
<protein>
    <submittedName>
        <fullName evidence="9">Quaternary ammonium compound-resistance protein SugE/paired small multidrug resistance pump</fullName>
    </submittedName>
</protein>
<dbReference type="FunFam" id="1.10.3730.20:FF:000001">
    <property type="entry name" value="Quaternary ammonium compound resistance transporter SugE"/>
    <property type="match status" value="1"/>
</dbReference>
<dbReference type="InterPro" id="IPR037185">
    <property type="entry name" value="EmrE-like"/>
</dbReference>
<comment type="similarity">
    <text evidence="7">Belongs to the drug/metabolite transporter (DMT) superfamily. Small multidrug resistance (SMR) (TC 2.A.7.1) family.</text>
</comment>
<evidence type="ECO:0000256" key="5">
    <source>
        <dbReference type="ARBA" id="ARBA00022989"/>
    </source>
</evidence>
<dbReference type="Pfam" id="PF00893">
    <property type="entry name" value="Multi_Drug_Res"/>
    <property type="match status" value="1"/>
</dbReference>
<keyword evidence="4 7" id="KW-0812">Transmembrane</keyword>
<dbReference type="InterPro" id="IPR045324">
    <property type="entry name" value="Small_multidrug_res"/>
</dbReference>
<evidence type="ECO:0000313" key="9">
    <source>
        <dbReference type="EMBL" id="REE91406.1"/>
    </source>
</evidence>
<dbReference type="GO" id="GO:0005886">
    <property type="term" value="C:plasma membrane"/>
    <property type="evidence" value="ECO:0007669"/>
    <property type="project" value="UniProtKB-SubCell"/>
</dbReference>
<evidence type="ECO:0000256" key="2">
    <source>
        <dbReference type="ARBA" id="ARBA00022448"/>
    </source>
</evidence>
<keyword evidence="2" id="KW-0813">Transport</keyword>
<comment type="caution">
    <text evidence="9">The sequence shown here is derived from an EMBL/GenBank/DDBJ whole genome shotgun (WGS) entry which is preliminary data.</text>
</comment>
<keyword evidence="6 8" id="KW-0472">Membrane</keyword>
<dbReference type="GO" id="GO:0022857">
    <property type="term" value="F:transmembrane transporter activity"/>
    <property type="evidence" value="ECO:0007669"/>
    <property type="project" value="InterPro"/>
</dbReference>
<feature type="transmembrane region" description="Helical" evidence="8">
    <location>
        <begin position="29"/>
        <end position="47"/>
    </location>
</feature>
<evidence type="ECO:0000256" key="4">
    <source>
        <dbReference type="ARBA" id="ARBA00022692"/>
    </source>
</evidence>
<gene>
    <name evidence="9" type="ORF">A8990_105111</name>
</gene>
<comment type="subcellular location">
    <subcellularLocation>
        <location evidence="1 7">Cell membrane</location>
        <topology evidence="1 7">Multi-pass membrane protein</topology>
    </subcellularLocation>
</comment>
<evidence type="ECO:0000313" key="10">
    <source>
        <dbReference type="Proteomes" id="UP000256304"/>
    </source>
</evidence>
<reference evidence="9 10" key="1">
    <citation type="submission" date="2018-08" db="EMBL/GenBank/DDBJ databases">
        <title>Genomic Encyclopedia of Type Strains, Phase III (KMG-III): the genomes of soil and plant-associated and newly described type strains.</title>
        <authorList>
            <person name="Whitman W."/>
        </authorList>
    </citation>
    <scope>NUCLEOTIDE SEQUENCE [LARGE SCALE GENOMIC DNA]</scope>
    <source>
        <strain evidence="9 10">CGMCC 1.10966</strain>
    </source>
</reference>
<keyword evidence="10" id="KW-1185">Reference proteome</keyword>
<keyword evidence="3" id="KW-1003">Cell membrane</keyword>
<sequence>MEWLFLLLSGLGEVGGVTGIKLSNGFKNWKGTLLAIGAGFVSFYFLSRSLQGIPMSTAYAVWTGIGSVGSVVLGMLAFGESKDKRKLLFISMIIIGVIGLRIVGEGGH</sequence>
<evidence type="ECO:0000256" key="8">
    <source>
        <dbReference type="SAM" id="Phobius"/>
    </source>
</evidence>
<dbReference type="InterPro" id="IPR000390">
    <property type="entry name" value="Small_drug/metabolite_transptr"/>
</dbReference>
<evidence type="ECO:0000256" key="7">
    <source>
        <dbReference type="RuleBase" id="RU003942"/>
    </source>
</evidence>
<name>A0A3D9SNZ1_9BACL</name>
<dbReference type="PANTHER" id="PTHR30561">
    <property type="entry name" value="SMR FAMILY PROTON-DEPENDENT DRUG EFFLUX TRANSPORTER SUGE"/>
    <property type="match status" value="1"/>
</dbReference>
<proteinExistence type="inferred from homology"/>
<organism evidence="9 10">
    <name type="scientific">Paenibacillus taihuensis</name>
    <dbReference type="NCBI Taxonomy" id="1156355"/>
    <lineage>
        <taxon>Bacteria</taxon>
        <taxon>Bacillati</taxon>
        <taxon>Bacillota</taxon>
        <taxon>Bacilli</taxon>
        <taxon>Bacillales</taxon>
        <taxon>Paenibacillaceae</taxon>
        <taxon>Paenibacillus</taxon>
    </lineage>
</organism>
<evidence type="ECO:0000256" key="3">
    <source>
        <dbReference type="ARBA" id="ARBA00022475"/>
    </source>
</evidence>
<dbReference type="Gene3D" id="1.10.3730.20">
    <property type="match status" value="1"/>
</dbReference>
<dbReference type="EMBL" id="QTTN01000005">
    <property type="protein sequence ID" value="REE91406.1"/>
    <property type="molecule type" value="Genomic_DNA"/>
</dbReference>
<keyword evidence="5 8" id="KW-1133">Transmembrane helix</keyword>
<accession>A0A3D9SNZ1</accession>
<evidence type="ECO:0000256" key="1">
    <source>
        <dbReference type="ARBA" id="ARBA00004651"/>
    </source>
</evidence>
<dbReference type="AlphaFoldDB" id="A0A3D9SNZ1"/>
<dbReference type="Proteomes" id="UP000256304">
    <property type="component" value="Unassembled WGS sequence"/>
</dbReference>
<evidence type="ECO:0000256" key="6">
    <source>
        <dbReference type="ARBA" id="ARBA00023136"/>
    </source>
</evidence>
<dbReference type="OrthoDB" id="21828at2"/>
<dbReference type="SUPFAM" id="SSF103481">
    <property type="entry name" value="Multidrug resistance efflux transporter EmrE"/>
    <property type="match status" value="1"/>
</dbReference>
<dbReference type="RefSeq" id="WP_116188158.1">
    <property type="nucleotide sequence ID" value="NZ_QTTN01000005.1"/>
</dbReference>
<feature type="transmembrane region" description="Helical" evidence="8">
    <location>
        <begin position="85"/>
        <end position="103"/>
    </location>
</feature>
<feature type="transmembrane region" description="Helical" evidence="8">
    <location>
        <begin position="59"/>
        <end position="79"/>
    </location>
</feature>